<gene>
    <name evidence="3" type="ORF">TAV2_LOCUS21020</name>
</gene>
<protein>
    <recommendedName>
        <fullName evidence="2">Brf1 TBP-binding domain-containing protein</fullName>
    </recommendedName>
</protein>
<evidence type="ECO:0000259" key="2">
    <source>
        <dbReference type="Pfam" id="PF07741"/>
    </source>
</evidence>
<feature type="region of interest" description="Disordered" evidence="1">
    <location>
        <begin position="129"/>
        <end position="155"/>
    </location>
</feature>
<organism evidence="3 4">
    <name type="scientific">Thlaspi arvense</name>
    <name type="common">Field penny-cress</name>
    <dbReference type="NCBI Taxonomy" id="13288"/>
    <lineage>
        <taxon>Eukaryota</taxon>
        <taxon>Viridiplantae</taxon>
        <taxon>Streptophyta</taxon>
        <taxon>Embryophyta</taxon>
        <taxon>Tracheophyta</taxon>
        <taxon>Spermatophyta</taxon>
        <taxon>Magnoliopsida</taxon>
        <taxon>eudicotyledons</taxon>
        <taxon>Gunneridae</taxon>
        <taxon>Pentapetalae</taxon>
        <taxon>rosids</taxon>
        <taxon>malvids</taxon>
        <taxon>Brassicales</taxon>
        <taxon>Brassicaceae</taxon>
        <taxon>Thlaspideae</taxon>
        <taxon>Thlaspi</taxon>
    </lineage>
</organism>
<dbReference type="Proteomes" id="UP000836841">
    <property type="component" value="Chromosome 6"/>
</dbReference>
<feature type="compositionally biased region" description="Basic and acidic residues" evidence="1">
    <location>
        <begin position="190"/>
        <end position="203"/>
    </location>
</feature>
<feature type="region of interest" description="Disordered" evidence="1">
    <location>
        <begin position="187"/>
        <end position="207"/>
    </location>
</feature>
<feature type="domain" description="Brf1 TBP-binding" evidence="2">
    <location>
        <begin position="177"/>
        <end position="235"/>
    </location>
</feature>
<dbReference type="EMBL" id="OU466862">
    <property type="protein sequence ID" value="CAH2070471.1"/>
    <property type="molecule type" value="Genomic_DNA"/>
</dbReference>
<evidence type="ECO:0000313" key="4">
    <source>
        <dbReference type="Proteomes" id="UP000836841"/>
    </source>
</evidence>
<evidence type="ECO:0000313" key="3">
    <source>
        <dbReference type="EMBL" id="CAH2070471.1"/>
    </source>
</evidence>
<dbReference type="InterPro" id="IPR011665">
    <property type="entry name" value="BRF1_TBP-bd_dom"/>
</dbReference>
<name>A0AAU9SU00_THLAR</name>
<sequence length="240" mass="27423">MCKENSKRYVKYLTKLARFHHTLAGLLKGKHDKAVVKTARDIIASMKRDWMQVDELSERKRFINFSGGLVGGSDPPAFQRAEKERKEKAAREENEGVIGRLNHDEQLNVSLVRERPRLLTLNKREKRWPDGDDWHYTEASDKSGNLSDLDDSEKQADKEAEVMALNASNANLPDYARKLVEASKAAVTKSRKETQQKRVEEAKNAPPPATAMEAVCRTLEKKRLSELIKYDVLRNSLIHQ</sequence>
<evidence type="ECO:0000256" key="1">
    <source>
        <dbReference type="SAM" id="MobiDB-lite"/>
    </source>
</evidence>
<proteinExistence type="predicted"/>
<feature type="compositionally biased region" description="Basic and acidic residues" evidence="1">
    <location>
        <begin position="129"/>
        <end position="141"/>
    </location>
</feature>
<dbReference type="AlphaFoldDB" id="A0AAU9SU00"/>
<accession>A0AAU9SU00</accession>
<keyword evidence="4" id="KW-1185">Reference proteome</keyword>
<dbReference type="Pfam" id="PF07741">
    <property type="entry name" value="BRF1"/>
    <property type="match status" value="1"/>
</dbReference>
<reference evidence="3 4" key="1">
    <citation type="submission" date="2022-03" db="EMBL/GenBank/DDBJ databases">
        <authorList>
            <person name="Nunn A."/>
            <person name="Chopra R."/>
            <person name="Nunn A."/>
            <person name="Contreras Garrido A."/>
        </authorList>
    </citation>
    <scope>NUCLEOTIDE SEQUENCE [LARGE SCALE GENOMIC DNA]</scope>
</reference>